<keyword evidence="8 11" id="KW-1133">Transmembrane helix</keyword>
<evidence type="ECO:0000256" key="5">
    <source>
        <dbReference type="ARBA" id="ARBA00022679"/>
    </source>
</evidence>
<dbReference type="EC" id="2.7.13.3" evidence="3"/>
<protein>
    <recommendedName>
        <fullName evidence="3">histidine kinase</fullName>
        <ecNumber evidence="3">2.7.13.3</ecNumber>
    </recommendedName>
</protein>
<dbReference type="GO" id="GO:0000155">
    <property type="term" value="F:phosphorelay sensor kinase activity"/>
    <property type="evidence" value="ECO:0007669"/>
    <property type="project" value="InterPro"/>
</dbReference>
<dbReference type="Proteomes" id="UP000245212">
    <property type="component" value="Unassembled WGS sequence"/>
</dbReference>
<proteinExistence type="predicted"/>
<dbReference type="Pfam" id="PF02518">
    <property type="entry name" value="HATPase_c"/>
    <property type="match status" value="1"/>
</dbReference>
<evidence type="ECO:0000313" key="15">
    <source>
        <dbReference type="Proteomes" id="UP000245212"/>
    </source>
</evidence>
<dbReference type="SMART" id="SM00387">
    <property type="entry name" value="HATPase_c"/>
    <property type="match status" value="1"/>
</dbReference>
<dbReference type="GO" id="GO:0005886">
    <property type="term" value="C:plasma membrane"/>
    <property type="evidence" value="ECO:0007669"/>
    <property type="project" value="TreeGrafter"/>
</dbReference>
<dbReference type="InterPro" id="IPR036890">
    <property type="entry name" value="HATPase_C_sf"/>
</dbReference>
<keyword evidence="4" id="KW-0597">Phosphoprotein</keyword>
<evidence type="ECO:0000256" key="3">
    <source>
        <dbReference type="ARBA" id="ARBA00012438"/>
    </source>
</evidence>
<evidence type="ECO:0000256" key="10">
    <source>
        <dbReference type="ARBA" id="ARBA00023136"/>
    </source>
</evidence>
<evidence type="ECO:0000256" key="4">
    <source>
        <dbReference type="ARBA" id="ARBA00022553"/>
    </source>
</evidence>
<dbReference type="SMART" id="SM00388">
    <property type="entry name" value="HisKA"/>
    <property type="match status" value="1"/>
</dbReference>
<keyword evidence="9" id="KW-0902">Two-component regulatory system</keyword>
<evidence type="ECO:0000256" key="1">
    <source>
        <dbReference type="ARBA" id="ARBA00000085"/>
    </source>
</evidence>
<evidence type="ECO:0000256" key="7">
    <source>
        <dbReference type="ARBA" id="ARBA00022777"/>
    </source>
</evidence>
<keyword evidence="15" id="KW-1185">Reference proteome</keyword>
<keyword evidence="5" id="KW-0808">Transferase</keyword>
<dbReference type="InterPro" id="IPR050428">
    <property type="entry name" value="TCS_sensor_his_kinase"/>
</dbReference>
<dbReference type="InterPro" id="IPR003660">
    <property type="entry name" value="HAMP_dom"/>
</dbReference>
<dbReference type="CDD" id="cd00082">
    <property type="entry name" value="HisKA"/>
    <property type="match status" value="1"/>
</dbReference>
<evidence type="ECO:0000313" key="14">
    <source>
        <dbReference type="EMBL" id="PWF24764.1"/>
    </source>
</evidence>
<dbReference type="PROSITE" id="PS50109">
    <property type="entry name" value="HIS_KIN"/>
    <property type="match status" value="1"/>
</dbReference>
<dbReference type="CDD" id="cd00075">
    <property type="entry name" value="HATPase"/>
    <property type="match status" value="1"/>
</dbReference>
<evidence type="ECO:0000259" key="13">
    <source>
        <dbReference type="PROSITE" id="PS50885"/>
    </source>
</evidence>
<dbReference type="InterPro" id="IPR003661">
    <property type="entry name" value="HisK_dim/P_dom"/>
</dbReference>
<feature type="transmembrane region" description="Helical" evidence="11">
    <location>
        <begin position="12"/>
        <end position="38"/>
    </location>
</feature>
<evidence type="ECO:0000256" key="8">
    <source>
        <dbReference type="ARBA" id="ARBA00022989"/>
    </source>
</evidence>
<dbReference type="PANTHER" id="PTHR45436">
    <property type="entry name" value="SENSOR HISTIDINE KINASE YKOH"/>
    <property type="match status" value="1"/>
</dbReference>
<gene>
    <name evidence="14" type="ORF">DD235_00815</name>
</gene>
<keyword evidence="6 11" id="KW-0812">Transmembrane</keyword>
<dbReference type="SUPFAM" id="SSF47384">
    <property type="entry name" value="Homodimeric domain of signal transducing histidine kinase"/>
    <property type="match status" value="1"/>
</dbReference>
<comment type="subcellular location">
    <subcellularLocation>
        <location evidence="2">Membrane</location>
        <topology evidence="2">Multi-pass membrane protein</topology>
    </subcellularLocation>
</comment>
<feature type="domain" description="Histidine kinase" evidence="12">
    <location>
        <begin position="248"/>
        <end position="449"/>
    </location>
</feature>
<comment type="caution">
    <text evidence="14">The sequence shown here is derived from an EMBL/GenBank/DDBJ whole genome shotgun (WGS) entry which is preliminary data.</text>
</comment>
<name>A0A2V1K0H5_9BURK</name>
<dbReference type="PROSITE" id="PS50885">
    <property type="entry name" value="HAMP"/>
    <property type="match status" value="1"/>
</dbReference>
<feature type="transmembrane region" description="Helical" evidence="11">
    <location>
        <begin position="167"/>
        <end position="186"/>
    </location>
</feature>
<sequence length="449" mass="49462">MHFKKSTWLDSLGLKILLAYVVGATLSIVLLILVGAIVQDRLPGMDLSGRANELARSLDFDTHDRPIGLHASSAHPAWIYDSLRDETAYRVLDEHGKIVLASPGTHDWPDTTGLSDFEFSRNGQPYDGATAVLTRNGKTWHVQIAVSSRIIEFLHQEFAVPFIKRGIITFSLVLLFVFGLCTYVSLRYSLKPLRRASLAAAAISPQALGKRLQTDRVPAEIVPLLHSFNQALDRLENGYRVQQDFLAQAAHELKTPLTLLRAEVELMEADAALRNALLAHIEHLARHVQQLLLLAEASELLSYHFTDVDAGTAVQDAVQFLEKIAADARVGIVITGPAVPVRWRADRGALFTLLKNLIENAIQHAPAGTEVRISIISDGIRIRDWGPGVETTQLPLLFIRFWRGAHRRDLGAGLGLAICQEIVRAHGWSIAADHAHPGLAVTVSGIQER</sequence>
<dbReference type="SUPFAM" id="SSF55874">
    <property type="entry name" value="ATPase domain of HSP90 chaperone/DNA topoisomerase II/histidine kinase"/>
    <property type="match status" value="1"/>
</dbReference>
<dbReference type="Gene3D" id="3.30.565.10">
    <property type="entry name" value="Histidine kinase-like ATPase, C-terminal domain"/>
    <property type="match status" value="1"/>
</dbReference>
<dbReference type="Pfam" id="PF00672">
    <property type="entry name" value="HAMP"/>
    <property type="match status" value="1"/>
</dbReference>
<dbReference type="SMART" id="SM00304">
    <property type="entry name" value="HAMP"/>
    <property type="match status" value="1"/>
</dbReference>
<evidence type="ECO:0000256" key="2">
    <source>
        <dbReference type="ARBA" id="ARBA00004141"/>
    </source>
</evidence>
<dbReference type="AlphaFoldDB" id="A0A2V1K0H5"/>
<dbReference type="EMBL" id="QETA01000001">
    <property type="protein sequence ID" value="PWF24764.1"/>
    <property type="molecule type" value="Genomic_DNA"/>
</dbReference>
<dbReference type="PANTHER" id="PTHR45436:SF15">
    <property type="entry name" value="SENSOR HISTIDINE KINASE CUSS"/>
    <property type="match status" value="1"/>
</dbReference>
<evidence type="ECO:0000256" key="11">
    <source>
        <dbReference type="SAM" id="Phobius"/>
    </source>
</evidence>
<dbReference type="RefSeq" id="WP_109060168.1">
    <property type="nucleotide sequence ID" value="NZ_QETA01000001.1"/>
</dbReference>
<keyword evidence="7 14" id="KW-0418">Kinase</keyword>
<comment type="catalytic activity">
    <reaction evidence="1">
        <text>ATP + protein L-histidine = ADP + protein N-phospho-L-histidine.</text>
        <dbReference type="EC" id="2.7.13.3"/>
    </reaction>
</comment>
<dbReference type="Gene3D" id="1.10.287.130">
    <property type="match status" value="1"/>
</dbReference>
<dbReference type="InterPro" id="IPR036097">
    <property type="entry name" value="HisK_dim/P_sf"/>
</dbReference>
<accession>A0A2V1K0H5</accession>
<dbReference type="Pfam" id="PF00512">
    <property type="entry name" value="HisKA"/>
    <property type="match status" value="1"/>
</dbReference>
<reference evidence="15" key="1">
    <citation type="submission" date="2018-05" db="EMBL/GenBank/DDBJ databases">
        <authorList>
            <person name="Li Y."/>
        </authorList>
    </citation>
    <scope>NUCLEOTIDE SEQUENCE [LARGE SCALE GENOMIC DNA]</scope>
    <source>
        <strain evidence="15">3d-2-2</strain>
    </source>
</reference>
<dbReference type="InterPro" id="IPR003594">
    <property type="entry name" value="HATPase_dom"/>
</dbReference>
<feature type="domain" description="HAMP" evidence="13">
    <location>
        <begin position="187"/>
        <end position="240"/>
    </location>
</feature>
<organism evidence="14 15">
    <name type="scientific">Corticimicrobacter populi</name>
    <dbReference type="NCBI Taxonomy" id="2175229"/>
    <lineage>
        <taxon>Bacteria</taxon>
        <taxon>Pseudomonadati</taxon>
        <taxon>Pseudomonadota</taxon>
        <taxon>Betaproteobacteria</taxon>
        <taxon>Burkholderiales</taxon>
        <taxon>Alcaligenaceae</taxon>
        <taxon>Corticimicrobacter</taxon>
    </lineage>
</organism>
<evidence type="ECO:0000256" key="9">
    <source>
        <dbReference type="ARBA" id="ARBA00023012"/>
    </source>
</evidence>
<dbReference type="InterPro" id="IPR005467">
    <property type="entry name" value="His_kinase_dom"/>
</dbReference>
<evidence type="ECO:0000256" key="6">
    <source>
        <dbReference type="ARBA" id="ARBA00022692"/>
    </source>
</evidence>
<keyword evidence="10 11" id="KW-0472">Membrane</keyword>
<evidence type="ECO:0000259" key="12">
    <source>
        <dbReference type="PROSITE" id="PS50109"/>
    </source>
</evidence>